<feature type="domain" description="BLUF" evidence="1">
    <location>
        <begin position="3"/>
        <end position="96"/>
    </location>
</feature>
<dbReference type="GO" id="GO:0071949">
    <property type="term" value="F:FAD binding"/>
    <property type="evidence" value="ECO:0007669"/>
    <property type="project" value="InterPro"/>
</dbReference>
<proteinExistence type="predicted"/>
<protein>
    <submittedName>
        <fullName evidence="2">Blue light sensor protein</fullName>
    </submittedName>
</protein>
<keyword evidence="3" id="KW-1185">Reference proteome</keyword>
<dbReference type="AlphaFoldDB" id="A0A246FFT7"/>
<dbReference type="SMART" id="SM01034">
    <property type="entry name" value="BLUF"/>
    <property type="match status" value="1"/>
</dbReference>
<dbReference type="PROSITE" id="PS50925">
    <property type="entry name" value="BLUF"/>
    <property type="match status" value="1"/>
</dbReference>
<name>A0A246FFT7_9BACT</name>
<gene>
    <name evidence="2" type="ORF">CDA63_19730</name>
</gene>
<comment type="caution">
    <text evidence="2">The sequence shown here is derived from an EMBL/GenBank/DDBJ whole genome shotgun (WGS) entry which is preliminary data.</text>
</comment>
<evidence type="ECO:0000313" key="3">
    <source>
        <dbReference type="Proteomes" id="UP000197277"/>
    </source>
</evidence>
<sequence length="150" mass="16672">MSLYHLLYHSRALVPFDPPGLRALLEQARGFNREHHISGLLLHTPDGRFLQILEGEEAMVRALYYDHIVADLRHHRCQVLGAGPCPERSFADWNMGFRVANAAELRVLLAGTPAAGPGASAAMPPHLHPGLLKLLLDFVSHHALEPEHYL</sequence>
<evidence type="ECO:0000259" key="1">
    <source>
        <dbReference type="PROSITE" id="PS50925"/>
    </source>
</evidence>
<dbReference type="Pfam" id="PF04940">
    <property type="entry name" value="BLUF"/>
    <property type="match status" value="1"/>
</dbReference>
<dbReference type="InterPro" id="IPR007024">
    <property type="entry name" value="BLUF_domain"/>
</dbReference>
<dbReference type="InterPro" id="IPR036046">
    <property type="entry name" value="Acylphosphatase-like_dom_sf"/>
</dbReference>
<dbReference type="SUPFAM" id="SSF54975">
    <property type="entry name" value="Acylphosphatase/BLUF domain-like"/>
    <property type="match status" value="1"/>
</dbReference>
<dbReference type="RefSeq" id="WP_088466171.1">
    <property type="nucleotide sequence ID" value="NZ_NIRR01000074.1"/>
</dbReference>
<dbReference type="OrthoDB" id="1122028at2"/>
<organism evidence="2 3">
    <name type="scientific">Hymenobacter amundsenii</name>
    <dbReference type="NCBI Taxonomy" id="2006685"/>
    <lineage>
        <taxon>Bacteria</taxon>
        <taxon>Pseudomonadati</taxon>
        <taxon>Bacteroidota</taxon>
        <taxon>Cytophagia</taxon>
        <taxon>Cytophagales</taxon>
        <taxon>Hymenobacteraceae</taxon>
        <taxon>Hymenobacter</taxon>
    </lineage>
</organism>
<evidence type="ECO:0000313" key="2">
    <source>
        <dbReference type="EMBL" id="OWP61382.1"/>
    </source>
</evidence>
<dbReference type="EMBL" id="NIRR01000074">
    <property type="protein sequence ID" value="OWP61382.1"/>
    <property type="molecule type" value="Genomic_DNA"/>
</dbReference>
<dbReference type="GO" id="GO:0009882">
    <property type="term" value="F:blue light photoreceptor activity"/>
    <property type="evidence" value="ECO:0007669"/>
    <property type="project" value="InterPro"/>
</dbReference>
<dbReference type="Gene3D" id="3.30.70.100">
    <property type="match status" value="1"/>
</dbReference>
<dbReference type="Proteomes" id="UP000197277">
    <property type="component" value="Unassembled WGS sequence"/>
</dbReference>
<reference evidence="2 3" key="1">
    <citation type="submission" date="2017-06" db="EMBL/GenBank/DDBJ databases">
        <title>Hymenobacter amundsenii sp. nov. isolated from regoliths in Antarctica.</title>
        <authorList>
            <person name="Sedlacek I."/>
            <person name="Kralova S."/>
            <person name="Pantucek R."/>
            <person name="Svec P."/>
            <person name="Holochova P."/>
            <person name="Stankova E."/>
            <person name="Vrbovska V."/>
            <person name="Busse H.-J."/>
        </authorList>
    </citation>
    <scope>NUCLEOTIDE SEQUENCE [LARGE SCALE GENOMIC DNA]</scope>
    <source>
        <strain evidence="2 3">CCM 8682</strain>
    </source>
</reference>
<accession>A0A246FFT7</accession>